<gene>
    <name evidence="2" type="primary">mscS1</name>
    <name evidence="2" type="ordered locus">Ngar_c01760</name>
</gene>
<evidence type="ECO:0000313" key="2">
    <source>
        <dbReference type="EMBL" id="AFU57125.1"/>
    </source>
</evidence>
<dbReference type="PANTHER" id="PTHR30221">
    <property type="entry name" value="SMALL-CONDUCTANCE MECHANOSENSITIVE CHANNEL"/>
    <property type="match status" value="1"/>
</dbReference>
<feature type="transmembrane region" description="Helical" evidence="1">
    <location>
        <begin position="141"/>
        <end position="160"/>
    </location>
</feature>
<evidence type="ECO:0000256" key="1">
    <source>
        <dbReference type="SAM" id="Phobius"/>
    </source>
</evidence>
<feature type="transmembrane region" description="Helical" evidence="1">
    <location>
        <begin position="166"/>
        <end position="194"/>
    </location>
</feature>
<dbReference type="AlphaFoldDB" id="K0IC55"/>
<feature type="transmembrane region" description="Helical" evidence="1">
    <location>
        <begin position="17"/>
        <end position="38"/>
    </location>
</feature>
<dbReference type="InterPro" id="IPR045275">
    <property type="entry name" value="MscS_archaea/bacteria_type"/>
</dbReference>
<dbReference type="Proteomes" id="UP000008037">
    <property type="component" value="Chromosome"/>
</dbReference>
<dbReference type="EMBL" id="CP002408">
    <property type="protein sequence ID" value="AFU57125.1"/>
    <property type="molecule type" value="Genomic_DNA"/>
</dbReference>
<organism evidence="2 3">
    <name type="scientific">Nitrososphaera gargensis (strain Ga9.2)</name>
    <dbReference type="NCBI Taxonomy" id="1237085"/>
    <lineage>
        <taxon>Archaea</taxon>
        <taxon>Nitrososphaerota</taxon>
        <taxon>Nitrososphaeria</taxon>
        <taxon>Nitrososphaerales</taxon>
        <taxon>Nitrososphaeraceae</taxon>
        <taxon>Nitrososphaera</taxon>
    </lineage>
</organism>
<reference evidence="2 3" key="1">
    <citation type="journal article" date="2012" name="Environ. Microbiol.">
        <title>The genome of the ammonia-oxidizing Candidatus Nitrososphaera gargensis: insights into metabolic versatility and environmental adaptations.</title>
        <authorList>
            <person name="Spang A."/>
            <person name="Poehlein A."/>
            <person name="Offre P."/>
            <person name="Zumbragel S."/>
            <person name="Haider S."/>
            <person name="Rychlik N."/>
            <person name="Nowka B."/>
            <person name="Schmeisser C."/>
            <person name="Lebedeva E.V."/>
            <person name="Rattei T."/>
            <person name="Bohm C."/>
            <person name="Schmid M."/>
            <person name="Galushko A."/>
            <person name="Hatzenpichler R."/>
            <person name="Weinmaier T."/>
            <person name="Daniel R."/>
            <person name="Schleper C."/>
            <person name="Spieck E."/>
            <person name="Streit W."/>
            <person name="Wagner M."/>
        </authorList>
    </citation>
    <scope>NUCLEOTIDE SEQUENCE [LARGE SCALE GENOMIC DNA]</scope>
    <source>
        <strain evidence="3">Ga9.2</strain>
    </source>
</reference>
<dbReference type="PANTHER" id="PTHR30221:SF1">
    <property type="entry name" value="SMALL-CONDUCTANCE MECHANOSENSITIVE CHANNEL"/>
    <property type="match status" value="1"/>
</dbReference>
<dbReference type="Gene3D" id="1.10.287.1260">
    <property type="match status" value="1"/>
</dbReference>
<proteinExistence type="predicted"/>
<feature type="transmembrane region" description="Helical" evidence="1">
    <location>
        <begin position="95"/>
        <end position="120"/>
    </location>
</feature>
<sequence length="343" mass="37853">MVTTIDQLVILMQENNILFSILVIGGTVLGIKLLGFVFQKIVNALDRHEHLRQLDSRLIYAIRIPLYLGVALTGLRIALTQVPFLDSYSSILDQIFYVGSLVLIAAIILKVIDVIGLVTSRSWFKRTRANVSSLILPMSRLGKGLTVFLIGAAALAVFGVDVTDILFGWGLLGFAIVVALQPIILDVFAGLSIASQGSLRVGQRIILSSGELVEVKEIRLQNTLFRDVLTGNIYSISNADLMKQKITILEKGVLPVPIAFKVGYDDVQMAYNIAMQIGTDLRRYLAKDPVVNIRELNDNNKAKLELLLWISDASNKDNVVTQVLTKLINALRRNAIVTEQKQS</sequence>
<keyword evidence="1" id="KW-0812">Transmembrane</keyword>
<dbReference type="InParanoid" id="K0IC55"/>
<protein>
    <submittedName>
        <fullName evidence="2">Putative small-conductance mechanosensitive ion channel</fullName>
    </submittedName>
</protein>
<keyword evidence="3" id="KW-1185">Reference proteome</keyword>
<feature type="transmembrane region" description="Helical" evidence="1">
    <location>
        <begin position="58"/>
        <end position="79"/>
    </location>
</feature>
<dbReference type="GO" id="GO:0008381">
    <property type="term" value="F:mechanosensitive monoatomic ion channel activity"/>
    <property type="evidence" value="ECO:0007669"/>
    <property type="project" value="InterPro"/>
</dbReference>
<dbReference type="HOGENOM" id="CLU_808023_0_0_2"/>
<dbReference type="KEGG" id="nga:Ngar_c01760"/>
<name>K0IC55_NITGG</name>
<evidence type="ECO:0000313" key="3">
    <source>
        <dbReference type="Proteomes" id="UP000008037"/>
    </source>
</evidence>
<keyword evidence="1" id="KW-1133">Transmembrane helix</keyword>
<keyword evidence="1" id="KW-0472">Membrane</keyword>
<accession>K0IC55</accession>